<feature type="compositionally biased region" description="Basic residues" evidence="1">
    <location>
        <begin position="1"/>
        <end position="11"/>
    </location>
</feature>
<sequence>MPRPLRPRRPKPGAPGDQAPMPLVPISPGVPLHGAAPAPVGLCSPSRLNGLFSFCRMVTEIAESLKLLHKPRADAAGTILLAGYSALPSSHPSCVSAALGDAPGEGWSPRVLCQQLEKEQRVRS</sequence>
<reference evidence="2" key="1">
    <citation type="journal article" date="2022" name="bioRxiv">
        <title>Sequencing and chromosome-scale assembly of the giantPleurodeles waltlgenome.</title>
        <authorList>
            <person name="Brown T."/>
            <person name="Elewa A."/>
            <person name="Iarovenko S."/>
            <person name="Subramanian E."/>
            <person name="Araus A.J."/>
            <person name="Petzold A."/>
            <person name="Susuki M."/>
            <person name="Suzuki K.-i.T."/>
            <person name="Hayashi T."/>
            <person name="Toyoda A."/>
            <person name="Oliveira C."/>
            <person name="Osipova E."/>
            <person name="Leigh N.D."/>
            <person name="Simon A."/>
            <person name="Yun M.H."/>
        </authorList>
    </citation>
    <scope>NUCLEOTIDE SEQUENCE</scope>
    <source>
        <strain evidence="2">20211129_DDA</strain>
        <tissue evidence="2">Liver</tissue>
    </source>
</reference>
<protein>
    <submittedName>
        <fullName evidence="2">Uncharacterized protein</fullName>
    </submittedName>
</protein>
<evidence type="ECO:0000313" key="3">
    <source>
        <dbReference type="Proteomes" id="UP001066276"/>
    </source>
</evidence>
<comment type="caution">
    <text evidence="2">The sequence shown here is derived from an EMBL/GenBank/DDBJ whole genome shotgun (WGS) entry which is preliminary data.</text>
</comment>
<name>A0AAV7RLA8_PLEWA</name>
<keyword evidence="3" id="KW-1185">Reference proteome</keyword>
<evidence type="ECO:0000256" key="1">
    <source>
        <dbReference type="SAM" id="MobiDB-lite"/>
    </source>
</evidence>
<accession>A0AAV7RLA8</accession>
<evidence type="ECO:0000313" key="2">
    <source>
        <dbReference type="EMBL" id="KAJ1152305.1"/>
    </source>
</evidence>
<gene>
    <name evidence="2" type="ORF">NDU88_005080</name>
</gene>
<dbReference type="AlphaFoldDB" id="A0AAV7RLA8"/>
<feature type="region of interest" description="Disordered" evidence="1">
    <location>
        <begin position="1"/>
        <end position="26"/>
    </location>
</feature>
<proteinExistence type="predicted"/>
<dbReference type="EMBL" id="JANPWB010000009">
    <property type="protein sequence ID" value="KAJ1152305.1"/>
    <property type="molecule type" value="Genomic_DNA"/>
</dbReference>
<organism evidence="2 3">
    <name type="scientific">Pleurodeles waltl</name>
    <name type="common">Iberian ribbed newt</name>
    <dbReference type="NCBI Taxonomy" id="8319"/>
    <lineage>
        <taxon>Eukaryota</taxon>
        <taxon>Metazoa</taxon>
        <taxon>Chordata</taxon>
        <taxon>Craniata</taxon>
        <taxon>Vertebrata</taxon>
        <taxon>Euteleostomi</taxon>
        <taxon>Amphibia</taxon>
        <taxon>Batrachia</taxon>
        <taxon>Caudata</taxon>
        <taxon>Salamandroidea</taxon>
        <taxon>Salamandridae</taxon>
        <taxon>Pleurodelinae</taxon>
        <taxon>Pleurodeles</taxon>
    </lineage>
</organism>
<dbReference type="Proteomes" id="UP001066276">
    <property type="component" value="Chromosome 5"/>
</dbReference>